<dbReference type="EMBL" id="CP004350">
    <property type="protein sequence ID" value="AHI20191.1"/>
    <property type="molecule type" value="Genomic_DNA"/>
</dbReference>
<evidence type="ECO:0000313" key="1">
    <source>
        <dbReference type="EMBL" id="AHI20191.1"/>
    </source>
</evidence>
<dbReference type="Proteomes" id="UP000019226">
    <property type="component" value="Chromosome"/>
</dbReference>
<reference evidence="2" key="1">
    <citation type="submission" date="2013-02" db="EMBL/GenBank/DDBJ databases">
        <title>The complete genome sequence of Corynebacterium casei LMG S-19264 (=DSM 44701).</title>
        <authorList>
            <person name="Ruckert C."/>
            <person name="Albersmeier A."/>
            <person name="Kalinowski J."/>
        </authorList>
    </citation>
    <scope>NUCLEOTIDE SEQUENCE [LARGE SCALE GENOMIC DNA]</scope>
    <source>
        <strain evidence="2">LMG S-19264</strain>
    </source>
</reference>
<organism evidence="1 2">
    <name type="scientific">Corynebacterium casei LMG S-19264</name>
    <dbReference type="NCBI Taxonomy" id="1285583"/>
    <lineage>
        <taxon>Bacteria</taxon>
        <taxon>Bacillati</taxon>
        <taxon>Actinomycetota</taxon>
        <taxon>Actinomycetes</taxon>
        <taxon>Mycobacteriales</taxon>
        <taxon>Corynebacteriaceae</taxon>
        <taxon>Corynebacterium</taxon>
    </lineage>
</organism>
<keyword evidence="2" id="KW-1185">Reference proteome</keyword>
<proteinExistence type="predicted"/>
<gene>
    <name evidence="1" type="ORF">CCASEI_08130</name>
</gene>
<sequence>MKLFGSSNSILSRTFGAIIAILGSLGVMSPHIDLGSSSASSSNNVNVIEASENLVDEMPVEWISALPTGEKEIAVTFNAGDLKCSGYRVDLEETEREIKVTLFEGAVPGAPEHCQLIGQTAKLLVSTDDPIGFRKIS</sequence>
<protein>
    <recommendedName>
        <fullName evidence="3">Protease inhibitor Inh</fullName>
    </recommendedName>
</protein>
<evidence type="ECO:0008006" key="3">
    <source>
        <dbReference type="Google" id="ProtNLM"/>
    </source>
</evidence>
<accession>A0ABM5PQI8</accession>
<evidence type="ECO:0000313" key="2">
    <source>
        <dbReference type="Proteomes" id="UP000019226"/>
    </source>
</evidence>
<name>A0ABM5PQI8_9CORY</name>